<organism evidence="2 3">
    <name type="scientific">Aspergillus wentii DTO 134E9</name>
    <dbReference type="NCBI Taxonomy" id="1073089"/>
    <lineage>
        <taxon>Eukaryota</taxon>
        <taxon>Fungi</taxon>
        <taxon>Dikarya</taxon>
        <taxon>Ascomycota</taxon>
        <taxon>Pezizomycotina</taxon>
        <taxon>Eurotiomycetes</taxon>
        <taxon>Eurotiomycetidae</taxon>
        <taxon>Eurotiales</taxon>
        <taxon>Aspergillaceae</taxon>
        <taxon>Aspergillus</taxon>
        <taxon>Aspergillus subgen. Cremei</taxon>
    </lineage>
</organism>
<sequence>MQLSSFFTFLFSFALLFQGIDALARSKLDQYQGLECSGDYKDGEKGRIEHAIDIKKGKCISIDARTDSIWLGRGTGLVWRRKMTAYSKPGCDETYRIDRIFEKEGLHDKNGKPVPKGNCIPVDYKYTGTPGVDQSNQGRLMSVKFDGM</sequence>
<evidence type="ECO:0000313" key="3">
    <source>
        <dbReference type="Proteomes" id="UP000184383"/>
    </source>
</evidence>
<evidence type="ECO:0000256" key="1">
    <source>
        <dbReference type="SAM" id="SignalP"/>
    </source>
</evidence>
<feature type="signal peptide" evidence="1">
    <location>
        <begin position="1"/>
        <end position="22"/>
    </location>
</feature>
<dbReference type="Proteomes" id="UP000184383">
    <property type="component" value="Unassembled WGS sequence"/>
</dbReference>
<dbReference type="EMBL" id="KV878214">
    <property type="protein sequence ID" value="OJJ32888.1"/>
    <property type="molecule type" value="Genomic_DNA"/>
</dbReference>
<dbReference type="OrthoDB" id="4385162at2759"/>
<feature type="chain" id="PRO_5012318423" description="Ecp2 effector protein domain-containing protein" evidence="1">
    <location>
        <begin position="23"/>
        <end position="148"/>
    </location>
</feature>
<dbReference type="AlphaFoldDB" id="A0A1L9RDC9"/>
<dbReference type="VEuPathDB" id="FungiDB:ASPWEDRAFT_185349"/>
<accession>A0A1L9RDC9</accession>
<keyword evidence="3" id="KW-1185">Reference proteome</keyword>
<gene>
    <name evidence="2" type="ORF">ASPWEDRAFT_185349</name>
</gene>
<name>A0A1L9RDC9_ASPWE</name>
<evidence type="ECO:0000313" key="2">
    <source>
        <dbReference type="EMBL" id="OJJ32888.1"/>
    </source>
</evidence>
<dbReference type="GeneID" id="63747927"/>
<protein>
    <recommendedName>
        <fullName evidence="4">Ecp2 effector protein domain-containing protein</fullName>
    </recommendedName>
</protein>
<evidence type="ECO:0008006" key="4">
    <source>
        <dbReference type="Google" id="ProtNLM"/>
    </source>
</evidence>
<reference evidence="3" key="1">
    <citation type="journal article" date="2017" name="Genome Biol.">
        <title>Comparative genomics reveals high biological diversity and specific adaptations in the industrially and medically important fungal genus Aspergillus.</title>
        <authorList>
            <person name="de Vries R.P."/>
            <person name="Riley R."/>
            <person name="Wiebenga A."/>
            <person name="Aguilar-Osorio G."/>
            <person name="Amillis S."/>
            <person name="Uchima C.A."/>
            <person name="Anderluh G."/>
            <person name="Asadollahi M."/>
            <person name="Askin M."/>
            <person name="Barry K."/>
            <person name="Battaglia E."/>
            <person name="Bayram O."/>
            <person name="Benocci T."/>
            <person name="Braus-Stromeyer S.A."/>
            <person name="Caldana C."/>
            <person name="Canovas D."/>
            <person name="Cerqueira G.C."/>
            <person name="Chen F."/>
            <person name="Chen W."/>
            <person name="Choi C."/>
            <person name="Clum A."/>
            <person name="Dos Santos R.A."/>
            <person name="Damasio A.R."/>
            <person name="Diallinas G."/>
            <person name="Emri T."/>
            <person name="Fekete E."/>
            <person name="Flipphi M."/>
            <person name="Freyberg S."/>
            <person name="Gallo A."/>
            <person name="Gournas C."/>
            <person name="Habgood R."/>
            <person name="Hainaut M."/>
            <person name="Harispe M.L."/>
            <person name="Henrissat B."/>
            <person name="Hilden K.S."/>
            <person name="Hope R."/>
            <person name="Hossain A."/>
            <person name="Karabika E."/>
            <person name="Karaffa L."/>
            <person name="Karanyi Z."/>
            <person name="Krasevec N."/>
            <person name="Kuo A."/>
            <person name="Kusch H."/>
            <person name="LaButti K."/>
            <person name="Lagendijk E.L."/>
            <person name="Lapidus A."/>
            <person name="Levasseur A."/>
            <person name="Lindquist E."/>
            <person name="Lipzen A."/>
            <person name="Logrieco A.F."/>
            <person name="MacCabe A."/>
            <person name="Maekelae M.R."/>
            <person name="Malavazi I."/>
            <person name="Melin P."/>
            <person name="Meyer V."/>
            <person name="Mielnichuk N."/>
            <person name="Miskei M."/>
            <person name="Molnar A.P."/>
            <person name="Mule G."/>
            <person name="Ngan C.Y."/>
            <person name="Orejas M."/>
            <person name="Orosz E."/>
            <person name="Ouedraogo J.P."/>
            <person name="Overkamp K.M."/>
            <person name="Park H.-S."/>
            <person name="Perrone G."/>
            <person name="Piumi F."/>
            <person name="Punt P.J."/>
            <person name="Ram A.F."/>
            <person name="Ramon A."/>
            <person name="Rauscher S."/>
            <person name="Record E."/>
            <person name="Riano-Pachon D.M."/>
            <person name="Robert V."/>
            <person name="Roehrig J."/>
            <person name="Ruller R."/>
            <person name="Salamov A."/>
            <person name="Salih N.S."/>
            <person name="Samson R.A."/>
            <person name="Sandor E."/>
            <person name="Sanguinetti M."/>
            <person name="Schuetze T."/>
            <person name="Sepcic K."/>
            <person name="Shelest E."/>
            <person name="Sherlock G."/>
            <person name="Sophianopoulou V."/>
            <person name="Squina F.M."/>
            <person name="Sun H."/>
            <person name="Susca A."/>
            <person name="Todd R.B."/>
            <person name="Tsang A."/>
            <person name="Unkles S.E."/>
            <person name="van de Wiele N."/>
            <person name="van Rossen-Uffink D."/>
            <person name="Oliveira J.V."/>
            <person name="Vesth T.C."/>
            <person name="Visser J."/>
            <person name="Yu J.-H."/>
            <person name="Zhou M."/>
            <person name="Andersen M.R."/>
            <person name="Archer D.B."/>
            <person name="Baker S.E."/>
            <person name="Benoit I."/>
            <person name="Brakhage A.A."/>
            <person name="Braus G.H."/>
            <person name="Fischer R."/>
            <person name="Frisvad J.C."/>
            <person name="Goldman G.H."/>
            <person name="Houbraken J."/>
            <person name="Oakley B."/>
            <person name="Pocsi I."/>
            <person name="Scazzocchio C."/>
            <person name="Seiboth B."/>
            <person name="vanKuyk P.A."/>
            <person name="Wortman J."/>
            <person name="Dyer P.S."/>
            <person name="Grigoriev I.V."/>
        </authorList>
    </citation>
    <scope>NUCLEOTIDE SEQUENCE [LARGE SCALE GENOMIC DNA]</scope>
    <source>
        <strain evidence="3">DTO 134E9</strain>
    </source>
</reference>
<dbReference type="RefSeq" id="XP_040686565.1">
    <property type="nucleotide sequence ID" value="XM_040832079.1"/>
</dbReference>
<keyword evidence="1" id="KW-0732">Signal</keyword>
<proteinExistence type="predicted"/>